<dbReference type="InterPro" id="IPR005586">
    <property type="entry name" value="ABC_trans_aux"/>
</dbReference>
<feature type="signal peptide" evidence="1">
    <location>
        <begin position="1"/>
        <end position="18"/>
    </location>
</feature>
<dbReference type="Gene3D" id="3.40.50.10610">
    <property type="entry name" value="ABC-type transport auxiliary lipoprotein component"/>
    <property type="match status" value="1"/>
</dbReference>
<dbReference type="RefSeq" id="WP_319612809.1">
    <property type="nucleotide sequence ID" value="NZ_JAWXYB010000018.1"/>
</dbReference>
<dbReference type="EMBL" id="JAWXYB010000018">
    <property type="protein sequence ID" value="MDX5929817.1"/>
    <property type="molecule type" value="Genomic_DNA"/>
</dbReference>
<keyword evidence="1" id="KW-0732">Signal</keyword>
<evidence type="ECO:0000313" key="4">
    <source>
        <dbReference type="Proteomes" id="UP001279553"/>
    </source>
</evidence>
<reference evidence="3 4" key="1">
    <citation type="submission" date="2023-11" db="EMBL/GenBank/DDBJ databases">
        <title>MicrobeMod: A computational toolkit for identifying prokaryotic methylation and restriction-modification with nanopore sequencing.</title>
        <authorList>
            <person name="Crits-Christoph A."/>
            <person name="Kang S.C."/>
            <person name="Lee H."/>
            <person name="Ostrov N."/>
        </authorList>
    </citation>
    <scope>NUCLEOTIDE SEQUENCE [LARGE SCALE GENOMIC DNA]</scope>
    <source>
        <strain evidence="3 4">DSMZ 700</strain>
    </source>
</reference>
<evidence type="ECO:0000259" key="2">
    <source>
        <dbReference type="Pfam" id="PF03886"/>
    </source>
</evidence>
<dbReference type="AlphaFoldDB" id="A0AAW9DP43"/>
<feature type="domain" description="ABC-type transport auxiliary lipoprotein component" evidence="2">
    <location>
        <begin position="26"/>
        <end position="180"/>
    </location>
</feature>
<keyword evidence="4" id="KW-1185">Reference proteome</keyword>
<sequence>MKHAAAGFVLLALLAGCAAPKTTYLTLAPIPGPTAATVSPPLGIARVRMPAAIDRLYLTSATGPSTMAVADHARWVAPLGGEAQSVLAANLAQRLPDTTVLRPGDPAPHGGERMVSVNVTRFLPASGLVELDAGWRIMSRHHHRSIGQGRATIRVPSGATPAGEAQAMSVALGQLADRIAAHLTP</sequence>
<evidence type="ECO:0000256" key="1">
    <source>
        <dbReference type="SAM" id="SignalP"/>
    </source>
</evidence>
<organism evidence="3 4">
    <name type="scientific">Acidiphilium acidophilum</name>
    <name type="common">Thiobacillus acidophilus</name>
    <dbReference type="NCBI Taxonomy" id="76588"/>
    <lineage>
        <taxon>Bacteria</taxon>
        <taxon>Pseudomonadati</taxon>
        <taxon>Pseudomonadota</taxon>
        <taxon>Alphaproteobacteria</taxon>
        <taxon>Acetobacterales</taxon>
        <taxon>Acidocellaceae</taxon>
        <taxon>Acidiphilium</taxon>
    </lineage>
</organism>
<feature type="chain" id="PRO_5043667619" evidence="1">
    <location>
        <begin position="19"/>
        <end position="185"/>
    </location>
</feature>
<proteinExistence type="predicted"/>
<gene>
    <name evidence="3" type="ORF">SIL87_03460</name>
</gene>
<name>A0AAW9DP43_ACIAO</name>
<dbReference type="Proteomes" id="UP001279553">
    <property type="component" value="Unassembled WGS sequence"/>
</dbReference>
<protein>
    <submittedName>
        <fullName evidence="3">PqiC family protein</fullName>
    </submittedName>
</protein>
<evidence type="ECO:0000313" key="3">
    <source>
        <dbReference type="EMBL" id="MDX5929817.1"/>
    </source>
</evidence>
<accession>A0AAW9DP43</accession>
<dbReference type="Pfam" id="PF03886">
    <property type="entry name" value="ABC_trans_aux"/>
    <property type="match status" value="1"/>
</dbReference>
<dbReference type="SUPFAM" id="SSF159594">
    <property type="entry name" value="XCC0632-like"/>
    <property type="match status" value="1"/>
</dbReference>
<dbReference type="PROSITE" id="PS51257">
    <property type="entry name" value="PROKAR_LIPOPROTEIN"/>
    <property type="match status" value="1"/>
</dbReference>
<comment type="caution">
    <text evidence="3">The sequence shown here is derived from an EMBL/GenBank/DDBJ whole genome shotgun (WGS) entry which is preliminary data.</text>
</comment>